<evidence type="ECO:0000313" key="1">
    <source>
        <dbReference type="EMBL" id="BAU89227.1"/>
    </source>
</evidence>
<name>A0A160P9D8_9HYPH</name>
<sequence length="70" mass="7482">MRLTVNGEPCEREQTDLAALFASEAEERGIESPEGIAIAVNGRVVRKAAWAGTALNEGDRIEIVRAMQGG</sequence>
<dbReference type="NCBIfam" id="TIGR01683">
    <property type="entry name" value="thiS"/>
    <property type="match status" value="1"/>
</dbReference>
<evidence type="ECO:0000313" key="2">
    <source>
        <dbReference type="Proteomes" id="UP000218288"/>
    </source>
</evidence>
<dbReference type="EMBL" id="AP014809">
    <property type="protein sequence ID" value="BAU89227.1"/>
    <property type="molecule type" value="Genomic_DNA"/>
</dbReference>
<dbReference type="OrthoDB" id="197113at2"/>
<accession>A0A160P9D8</accession>
<dbReference type="RefSeq" id="WP_096483787.1">
    <property type="nucleotide sequence ID" value="NZ_AP014809.1"/>
</dbReference>
<reference evidence="1 2" key="1">
    <citation type="journal article" date="2016" name="Genome Announc.">
        <title>Complete Genome Sequence of Methylobacterium populi P-1M, Isolated from Pink-Pigmented Household Biofilm.</title>
        <authorList>
            <person name="Morohoshi T."/>
            <person name="Ikeda T."/>
        </authorList>
    </citation>
    <scope>NUCLEOTIDE SEQUENCE [LARGE SCALE GENOMIC DNA]</scope>
    <source>
        <strain evidence="1 2">P-1M</strain>
    </source>
</reference>
<dbReference type="AlphaFoldDB" id="A0A160P9D8"/>
<protein>
    <submittedName>
        <fullName evidence="1">Thiamine biosynthesis protein ThiS</fullName>
    </submittedName>
</protein>
<dbReference type="PANTHER" id="PTHR34472:SF1">
    <property type="entry name" value="SULFUR CARRIER PROTEIN THIS"/>
    <property type="match status" value="1"/>
</dbReference>
<dbReference type="InterPro" id="IPR012675">
    <property type="entry name" value="Beta-grasp_dom_sf"/>
</dbReference>
<dbReference type="InterPro" id="IPR010035">
    <property type="entry name" value="Thi_S"/>
</dbReference>
<dbReference type="PANTHER" id="PTHR34472">
    <property type="entry name" value="SULFUR CARRIER PROTEIN THIS"/>
    <property type="match status" value="1"/>
</dbReference>
<organism evidence="1 2">
    <name type="scientific">Methylorubrum populi</name>
    <dbReference type="NCBI Taxonomy" id="223967"/>
    <lineage>
        <taxon>Bacteria</taxon>
        <taxon>Pseudomonadati</taxon>
        <taxon>Pseudomonadota</taxon>
        <taxon>Alphaproteobacteria</taxon>
        <taxon>Hyphomicrobiales</taxon>
        <taxon>Methylobacteriaceae</taxon>
        <taxon>Methylorubrum</taxon>
    </lineage>
</organism>
<dbReference type="SUPFAM" id="SSF54285">
    <property type="entry name" value="MoaD/ThiS"/>
    <property type="match status" value="1"/>
</dbReference>
<dbReference type="Gene3D" id="3.10.20.30">
    <property type="match status" value="1"/>
</dbReference>
<dbReference type="Proteomes" id="UP000218288">
    <property type="component" value="Chromosome"/>
</dbReference>
<proteinExistence type="predicted"/>
<dbReference type="InterPro" id="IPR016155">
    <property type="entry name" value="Mopterin_synth/thiamin_S_b"/>
</dbReference>
<dbReference type="CDD" id="cd00565">
    <property type="entry name" value="Ubl_ThiS"/>
    <property type="match status" value="1"/>
</dbReference>
<dbReference type="InterPro" id="IPR003749">
    <property type="entry name" value="ThiS/MoaD-like"/>
</dbReference>
<gene>
    <name evidence="1" type="ORF">MPPM_0622</name>
</gene>
<dbReference type="Pfam" id="PF02597">
    <property type="entry name" value="ThiS"/>
    <property type="match status" value="1"/>
</dbReference>